<dbReference type="PANTHER" id="PTHR30535:SF34">
    <property type="entry name" value="MOLYBDATE-BINDING PROTEIN MOLA"/>
    <property type="match status" value="1"/>
</dbReference>
<dbReference type="Pfam" id="PF01497">
    <property type="entry name" value="Peripla_BP_2"/>
    <property type="match status" value="1"/>
</dbReference>
<evidence type="ECO:0000256" key="1">
    <source>
        <dbReference type="ARBA" id="ARBA00008814"/>
    </source>
</evidence>
<dbReference type="EMBL" id="CP060096">
    <property type="protein sequence ID" value="QSZ27534.1"/>
    <property type="molecule type" value="Genomic_DNA"/>
</dbReference>
<dbReference type="SUPFAM" id="SSF53807">
    <property type="entry name" value="Helical backbone' metal receptor"/>
    <property type="match status" value="1"/>
</dbReference>
<dbReference type="PANTHER" id="PTHR30535">
    <property type="entry name" value="VITAMIN B12-BINDING PROTEIN"/>
    <property type="match status" value="1"/>
</dbReference>
<gene>
    <name evidence="3" type="ORF">ACETAC_01000</name>
</gene>
<evidence type="ECO:0000259" key="2">
    <source>
        <dbReference type="PROSITE" id="PS50983"/>
    </source>
</evidence>
<name>A0A975GAJ5_9THEO</name>
<dbReference type="InterPro" id="IPR002491">
    <property type="entry name" value="ABC_transptr_periplasmic_BD"/>
</dbReference>
<comment type="similarity">
    <text evidence="1">Belongs to the bacterial solute-binding protein 8 family.</text>
</comment>
<organism evidence="3 4">
    <name type="scientific">Aceticella autotrophica</name>
    <dbReference type="NCBI Taxonomy" id="2755338"/>
    <lineage>
        <taxon>Bacteria</taxon>
        <taxon>Bacillati</taxon>
        <taxon>Bacillota</taxon>
        <taxon>Clostridia</taxon>
        <taxon>Thermoanaerobacterales</taxon>
        <taxon>Thermoanaerobacteraceae</taxon>
        <taxon>Aceticella</taxon>
    </lineage>
</organism>
<protein>
    <submittedName>
        <fullName evidence="3">Iron ABC transporter substrate-binding protein</fullName>
    </submittedName>
</protein>
<evidence type="ECO:0000313" key="3">
    <source>
        <dbReference type="EMBL" id="QSZ27534.1"/>
    </source>
</evidence>
<dbReference type="KEGG" id="aaut:ACETAC_01000"/>
<dbReference type="CDD" id="cd01147">
    <property type="entry name" value="HemV-2"/>
    <property type="match status" value="1"/>
</dbReference>
<keyword evidence="4" id="KW-1185">Reference proteome</keyword>
<dbReference type="InterPro" id="IPR050902">
    <property type="entry name" value="ABC_Transporter_SBP"/>
</dbReference>
<feature type="domain" description="Fe/B12 periplasmic-binding" evidence="2">
    <location>
        <begin position="53"/>
        <end position="331"/>
    </location>
</feature>
<evidence type="ECO:0000313" key="4">
    <source>
        <dbReference type="Proteomes" id="UP000671913"/>
    </source>
</evidence>
<dbReference type="AlphaFoldDB" id="A0A975GAJ5"/>
<proteinExistence type="inferred from homology"/>
<dbReference type="Gene3D" id="3.40.50.1980">
    <property type="entry name" value="Nitrogenase molybdenum iron protein domain"/>
    <property type="match status" value="2"/>
</dbReference>
<dbReference type="Proteomes" id="UP000671913">
    <property type="component" value="Chromosome"/>
</dbReference>
<reference evidence="3" key="1">
    <citation type="submission" date="2020-08" db="EMBL/GenBank/DDBJ databases">
        <title>Genomic insights into the carbon and energy metabolism of the first obligate autotrophic acetogenic bacterium Aceticella autotrophica gen. nov., sp. nov.</title>
        <authorList>
            <person name="Toshchakov S.V."/>
            <person name="Elcheninov A.G."/>
            <person name="Kublanov I.V."/>
            <person name="Frolov E.N."/>
            <person name="Lebedinsky A.V."/>
        </authorList>
    </citation>
    <scope>NUCLEOTIDE SEQUENCE</scope>
    <source>
        <strain evidence="3">3443-3Ac</strain>
    </source>
</reference>
<accession>A0A975GAJ5</accession>
<sequence length="371" mass="41812">MFLLLLIMILFIITGCGTTTQKQTTANVQAKSDKIRVTDMAGRKVKVPLKINKLIALGCTLREVEYLDSCDKVVGIEYRENAKQREGVFPCGKDLPYLIAHPELGNLPVVSAGNSINYEEIVKLKPDVIFTPVIPTYQAEFLQIKVGIPVVMVYADPIGTTEQDKQYYDSLNLMGKILGKEKRADEIIKIITDYQNDLKSRTKSIPDNKKLKVYIAGRAFCGSQGITGTDPHWPPFEWINAKNVASLLSNKGKSINVDKEKLIDWNPDVIFISEASLSTVINDLKDPAYKNINAVKNKKIYGVLPYCWYAYNKETAIADAYYIGKILYPEKFTDIDPEKKADEIYQNFVGKPVYKELKEQFGGFKEIKVGQ</sequence>
<dbReference type="PROSITE" id="PS50983">
    <property type="entry name" value="FE_B12_PBP"/>
    <property type="match status" value="1"/>
</dbReference>